<proteinExistence type="predicted"/>
<dbReference type="EMBL" id="CAJNNW010018431">
    <property type="protein sequence ID" value="CAE8662882.1"/>
    <property type="molecule type" value="Genomic_DNA"/>
</dbReference>
<feature type="non-terminal residue" evidence="2">
    <location>
        <position position="1"/>
    </location>
</feature>
<protein>
    <recommendedName>
        <fullName evidence="4">Phospholipase B-like</fullName>
    </recommendedName>
</protein>
<evidence type="ECO:0000313" key="2">
    <source>
        <dbReference type="EMBL" id="CAE8662882.1"/>
    </source>
</evidence>
<name>A0A813J298_POLGL</name>
<accession>A0A813J298</accession>
<evidence type="ECO:0008006" key="4">
    <source>
        <dbReference type="Google" id="ProtNLM"/>
    </source>
</evidence>
<feature type="chain" id="PRO_5032467820" description="Phospholipase B-like" evidence="1">
    <location>
        <begin position="25"/>
        <end position="418"/>
    </location>
</feature>
<feature type="signal peptide" evidence="1">
    <location>
        <begin position="1"/>
        <end position="24"/>
    </location>
</feature>
<reference evidence="2" key="1">
    <citation type="submission" date="2021-02" db="EMBL/GenBank/DDBJ databases">
        <authorList>
            <person name="Dougan E. K."/>
            <person name="Rhodes N."/>
            <person name="Thang M."/>
            <person name="Chan C."/>
        </authorList>
    </citation>
    <scope>NUCLEOTIDE SEQUENCE</scope>
</reference>
<dbReference type="Proteomes" id="UP000626109">
    <property type="component" value="Unassembled WGS sequence"/>
</dbReference>
<gene>
    <name evidence="2" type="ORF">PGLA2088_LOCUS15071</name>
</gene>
<evidence type="ECO:0000256" key="1">
    <source>
        <dbReference type="SAM" id="SignalP"/>
    </source>
</evidence>
<evidence type="ECO:0000313" key="3">
    <source>
        <dbReference type="Proteomes" id="UP000626109"/>
    </source>
</evidence>
<sequence>MAWRFSFLGVVTWSLIGTPSCSEAESCVPCGQVEWLQKGTTKNCCQATCYKGSHPSDRGNTLDCSTIALGIAEVAPEEKDCMLNPEDWRETTRIQSTTFSRAYLLNLTTGLNCISKIKTPWGAANQSLHAYADFYEQFYAFRKISRDPEASVQSQVPPFSIPLYGSSDGGGASPKESDVDLIGGLRKMADILENQPSVLDWYMPMSSLFHRLRDAHVSFDNGGTKVDDCLNQFIFMLQDESLKEAVSLEVRASGSIGPEGVKVDGPGQPRMVAGGRVVKSIAGMEPVRWLEKNVVRNPAFNYPYKSLGARLNHLLKLAHMGLAWLGSSMGDLSSLEPNAKVIFEDGSSAVWSWKWLMLTKNFPLCQALPNSYDGACCMKTLTDILYTPAALHMNAIEAWKRLHGIPAEPVSEESKLYN</sequence>
<keyword evidence="1" id="KW-0732">Signal</keyword>
<comment type="caution">
    <text evidence="2">The sequence shown here is derived from an EMBL/GenBank/DDBJ whole genome shotgun (WGS) entry which is preliminary data.</text>
</comment>
<dbReference type="AlphaFoldDB" id="A0A813J298"/>
<organism evidence="2 3">
    <name type="scientific">Polarella glacialis</name>
    <name type="common">Dinoflagellate</name>
    <dbReference type="NCBI Taxonomy" id="89957"/>
    <lineage>
        <taxon>Eukaryota</taxon>
        <taxon>Sar</taxon>
        <taxon>Alveolata</taxon>
        <taxon>Dinophyceae</taxon>
        <taxon>Suessiales</taxon>
        <taxon>Suessiaceae</taxon>
        <taxon>Polarella</taxon>
    </lineage>
</organism>